<dbReference type="InterPro" id="IPR005135">
    <property type="entry name" value="Endo/exonuclease/phosphatase"/>
</dbReference>
<protein>
    <recommendedName>
        <fullName evidence="1">Endonuclease/exonuclease/phosphatase domain-containing protein</fullName>
    </recommendedName>
</protein>
<dbReference type="SUPFAM" id="SSF56219">
    <property type="entry name" value="DNase I-like"/>
    <property type="match status" value="1"/>
</dbReference>
<dbReference type="GO" id="GO:0003824">
    <property type="term" value="F:catalytic activity"/>
    <property type="evidence" value="ECO:0007669"/>
    <property type="project" value="InterPro"/>
</dbReference>
<dbReference type="Pfam" id="PF03372">
    <property type="entry name" value="Exo_endo_phos"/>
    <property type="match status" value="1"/>
</dbReference>
<keyword evidence="3" id="KW-1185">Reference proteome</keyword>
<proteinExistence type="predicted"/>
<accession>A0A8T0PDV8</accession>
<dbReference type="EMBL" id="CM029052">
    <property type="protein sequence ID" value="KAG2556654.1"/>
    <property type="molecule type" value="Genomic_DNA"/>
</dbReference>
<dbReference type="Proteomes" id="UP000823388">
    <property type="component" value="Chromosome 8N"/>
</dbReference>
<reference evidence="2" key="1">
    <citation type="submission" date="2020-05" db="EMBL/GenBank/DDBJ databases">
        <title>WGS assembly of Panicum virgatum.</title>
        <authorList>
            <person name="Lovell J.T."/>
            <person name="Jenkins J."/>
            <person name="Shu S."/>
            <person name="Juenger T.E."/>
            <person name="Schmutz J."/>
        </authorList>
    </citation>
    <scope>NUCLEOTIDE SEQUENCE</scope>
    <source>
        <strain evidence="2">AP13</strain>
    </source>
</reference>
<organism evidence="2 3">
    <name type="scientific">Panicum virgatum</name>
    <name type="common">Blackwell switchgrass</name>
    <dbReference type="NCBI Taxonomy" id="38727"/>
    <lineage>
        <taxon>Eukaryota</taxon>
        <taxon>Viridiplantae</taxon>
        <taxon>Streptophyta</taxon>
        <taxon>Embryophyta</taxon>
        <taxon>Tracheophyta</taxon>
        <taxon>Spermatophyta</taxon>
        <taxon>Magnoliopsida</taxon>
        <taxon>Liliopsida</taxon>
        <taxon>Poales</taxon>
        <taxon>Poaceae</taxon>
        <taxon>PACMAD clade</taxon>
        <taxon>Panicoideae</taxon>
        <taxon>Panicodae</taxon>
        <taxon>Paniceae</taxon>
        <taxon>Panicinae</taxon>
        <taxon>Panicum</taxon>
        <taxon>Panicum sect. Hiantes</taxon>
    </lineage>
</organism>
<evidence type="ECO:0000259" key="1">
    <source>
        <dbReference type="Pfam" id="PF03372"/>
    </source>
</evidence>
<feature type="domain" description="Endonuclease/exonuclease/phosphatase" evidence="1">
    <location>
        <begin position="9"/>
        <end position="218"/>
    </location>
</feature>
<gene>
    <name evidence="2" type="ORF">PVAP13_8NG185903</name>
</gene>
<dbReference type="Gene3D" id="3.60.10.10">
    <property type="entry name" value="Endonuclease/exonuclease/phosphatase"/>
    <property type="match status" value="1"/>
</dbReference>
<dbReference type="PANTHER" id="PTHR33710">
    <property type="entry name" value="BNAC02G09200D PROTEIN"/>
    <property type="match status" value="1"/>
</dbReference>
<name>A0A8T0PDV8_PANVG</name>
<dbReference type="PANTHER" id="PTHR33710:SF48">
    <property type="entry name" value="OS02G0307075 PROTEIN"/>
    <property type="match status" value="1"/>
</dbReference>
<evidence type="ECO:0000313" key="3">
    <source>
        <dbReference type="Proteomes" id="UP000823388"/>
    </source>
</evidence>
<comment type="caution">
    <text evidence="2">The sequence shown here is derived from an EMBL/GenBank/DDBJ whole genome shotgun (WGS) entry which is preliminary data.</text>
</comment>
<evidence type="ECO:0000313" key="2">
    <source>
        <dbReference type="EMBL" id="KAG2556654.1"/>
    </source>
</evidence>
<dbReference type="InterPro" id="IPR036691">
    <property type="entry name" value="Endo/exonu/phosph_ase_sf"/>
</dbReference>
<dbReference type="AlphaFoldDB" id="A0A8T0PDV8"/>
<sequence length="245" mass="28138">MAPCNVLIWNVRGLNDKARRDVVHQTVQSCQPAIVCLQETKLSHISTHDVLTILGQAFLSFVYLPARETRGGILVPWRSDVFSAECHRVHRHSVSVKFRTDGDITWWFSGIYGPHLDADKPAFLDELREVRSHCNGPWMLAGDFNMIYCAEDKNNDNVNRALMGRFRRFVNDLELKEIPLLGRRYTWSNERASPTLVKLDRVLCTSDWENIFPDCVLQSLASEMNAGPLERISIKLKWQTRALQS</sequence>